<keyword evidence="2" id="KW-1185">Reference proteome</keyword>
<reference evidence="1" key="1">
    <citation type="submission" date="2021-11" db="EMBL/GenBank/DDBJ databases">
        <authorList>
            <consortium name="Genoscope - CEA"/>
            <person name="William W."/>
        </authorList>
    </citation>
    <scope>NUCLEOTIDE SEQUENCE</scope>
</reference>
<evidence type="ECO:0000313" key="1">
    <source>
        <dbReference type="EMBL" id="CAH0378247.1"/>
    </source>
</evidence>
<dbReference type="Proteomes" id="UP000789595">
    <property type="component" value="Unassembled WGS sequence"/>
</dbReference>
<dbReference type="AlphaFoldDB" id="A0A8J2WRV3"/>
<accession>A0A8J2WRV3</accession>
<gene>
    <name evidence="1" type="ORF">PECAL_5P27630</name>
</gene>
<sequence length="126" mass="14519">MLPAVGRLYLNLGGTKSLSRYIERSMLPSRPSRKLMIGLSVTCCIRPCNWPPLSSPLGLIFTPKPERCARRCSPKAENFWEKRTILHWASVILTPRRSSISPPPHWKSYVWPWRCWRSSSGLHLGY</sequence>
<organism evidence="1 2">
    <name type="scientific">Pelagomonas calceolata</name>
    <dbReference type="NCBI Taxonomy" id="35677"/>
    <lineage>
        <taxon>Eukaryota</taxon>
        <taxon>Sar</taxon>
        <taxon>Stramenopiles</taxon>
        <taxon>Ochrophyta</taxon>
        <taxon>Pelagophyceae</taxon>
        <taxon>Pelagomonadales</taxon>
        <taxon>Pelagomonadaceae</taxon>
        <taxon>Pelagomonas</taxon>
    </lineage>
</organism>
<comment type="caution">
    <text evidence="1">The sequence shown here is derived from an EMBL/GenBank/DDBJ whole genome shotgun (WGS) entry which is preliminary data.</text>
</comment>
<name>A0A8J2WRV3_9STRA</name>
<protein>
    <submittedName>
        <fullName evidence="1">Uncharacterized protein</fullName>
    </submittedName>
</protein>
<dbReference type="EMBL" id="CAKKNE010000005">
    <property type="protein sequence ID" value="CAH0378247.1"/>
    <property type="molecule type" value="Genomic_DNA"/>
</dbReference>
<evidence type="ECO:0000313" key="2">
    <source>
        <dbReference type="Proteomes" id="UP000789595"/>
    </source>
</evidence>
<proteinExistence type="predicted"/>